<evidence type="ECO:0000313" key="1">
    <source>
        <dbReference type="EMBL" id="WXB05358.1"/>
    </source>
</evidence>
<sequence>MNTNVRRKRGPYIVAGVLRVPTAIPAWELELVQEALSHLAASVDGDASLLATSEDDHAPN</sequence>
<dbReference type="EMBL" id="CP089983">
    <property type="protein sequence ID" value="WXB05358.1"/>
    <property type="molecule type" value="Genomic_DNA"/>
</dbReference>
<dbReference type="RefSeq" id="WP_394835002.1">
    <property type="nucleotide sequence ID" value="NZ_CP089929.1"/>
</dbReference>
<evidence type="ECO:0000313" key="2">
    <source>
        <dbReference type="Proteomes" id="UP001374803"/>
    </source>
</evidence>
<keyword evidence="2" id="KW-1185">Reference proteome</keyword>
<accession>A0ABZ2L3D4</accession>
<reference evidence="1" key="1">
    <citation type="submission" date="2021-12" db="EMBL/GenBank/DDBJ databases">
        <title>Discovery of the Pendulisporaceae a myxobacterial family with distinct sporulation behavior and unique specialized metabolism.</title>
        <authorList>
            <person name="Garcia R."/>
            <person name="Popoff A."/>
            <person name="Bader C.D."/>
            <person name="Loehr J."/>
            <person name="Walesch S."/>
            <person name="Walt C."/>
            <person name="Boldt J."/>
            <person name="Bunk B."/>
            <person name="Haeckl F.J.F.P.J."/>
            <person name="Gunesch A.P."/>
            <person name="Birkelbach J."/>
            <person name="Nuebel U."/>
            <person name="Pietschmann T."/>
            <person name="Bach T."/>
            <person name="Mueller R."/>
        </authorList>
    </citation>
    <scope>NUCLEOTIDE SEQUENCE</scope>
    <source>
        <strain evidence="1">MSr11367</strain>
    </source>
</reference>
<gene>
    <name evidence="1" type="ORF">LVJ94_51735</name>
</gene>
<dbReference type="Proteomes" id="UP001374803">
    <property type="component" value="Chromosome"/>
</dbReference>
<protein>
    <submittedName>
        <fullName evidence="1">Uncharacterized protein</fullName>
    </submittedName>
</protein>
<organism evidence="1 2">
    <name type="scientific">Pendulispora rubella</name>
    <dbReference type="NCBI Taxonomy" id="2741070"/>
    <lineage>
        <taxon>Bacteria</taxon>
        <taxon>Pseudomonadati</taxon>
        <taxon>Myxococcota</taxon>
        <taxon>Myxococcia</taxon>
        <taxon>Myxococcales</taxon>
        <taxon>Sorangiineae</taxon>
        <taxon>Pendulisporaceae</taxon>
        <taxon>Pendulispora</taxon>
    </lineage>
</organism>
<name>A0ABZ2L3D4_9BACT</name>
<proteinExistence type="predicted"/>